<reference evidence="2 3" key="3">
    <citation type="journal article" date="2011" name="Nat. Chem. Biol.">
        <title>Reveromycin A biosynthesis uses RevG and RevJ for stereospecific spiroacetal formation.</title>
        <authorList>
            <person name="Takahashi S."/>
            <person name="Toyoda A."/>
            <person name="Sekiyama Y."/>
            <person name="Takagi H."/>
            <person name="Nogawa T."/>
            <person name="Uramoto M."/>
            <person name="Suzuki R."/>
            <person name="Koshino H."/>
            <person name="Kumano T."/>
            <person name="Panthee S."/>
            <person name="Dairi T."/>
            <person name="Ishikawa J."/>
            <person name="Ikeda H."/>
            <person name="Sakaki Y."/>
            <person name="Osada H."/>
        </authorList>
    </citation>
    <scope>NUCLEOTIDE SEQUENCE [LARGE SCALE GENOMIC DNA]</scope>
    <source>
        <strain evidence="2 3">SN-593</strain>
    </source>
</reference>
<reference evidence="2 3" key="2">
    <citation type="journal article" date="2011" name="J. Antibiot.">
        <title>Furaquinocins I and J: novel polyketide isoprenoid hybrid compounds from Streptomyces reveromyceticus SN-593.</title>
        <authorList>
            <person name="Panthee S."/>
            <person name="Takahashi S."/>
            <person name="Takagi H."/>
            <person name="Nogawa T."/>
            <person name="Oowada E."/>
            <person name="Uramoto M."/>
            <person name="Osada H."/>
        </authorList>
    </citation>
    <scope>NUCLEOTIDE SEQUENCE [LARGE SCALE GENOMIC DNA]</scope>
    <source>
        <strain evidence="2 3">SN-593</strain>
    </source>
</reference>
<keyword evidence="3" id="KW-1185">Reference proteome</keyword>
<reference evidence="2 3" key="4">
    <citation type="journal article" date="2020" name="Sci. Rep.">
        <title>beta-carboline chemical signals induce reveromycin production through a LuxR family regulator in Streptomyces sp. SN-593.</title>
        <authorList>
            <person name="Panthee S."/>
            <person name="Kito N."/>
            <person name="Hayashi T."/>
            <person name="Shimizu T."/>
            <person name="Ishikawa J."/>
            <person name="Hamamoto H."/>
            <person name="Osada H."/>
            <person name="Takahashi S."/>
        </authorList>
    </citation>
    <scope>NUCLEOTIDE SEQUENCE [LARGE SCALE GENOMIC DNA]</scope>
    <source>
        <strain evidence="2 3">SN-593</strain>
    </source>
</reference>
<evidence type="ECO:0000313" key="3">
    <source>
        <dbReference type="Proteomes" id="UP000595703"/>
    </source>
</evidence>
<accession>A0A7U3UT86</accession>
<gene>
    <name evidence="2" type="ORF">RVR_4515</name>
</gene>
<proteinExistence type="predicted"/>
<dbReference type="EMBL" id="AP018365">
    <property type="protein sequence ID" value="BBA98362.1"/>
    <property type="molecule type" value="Genomic_DNA"/>
</dbReference>
<feature type="region of interest" description="Disordered" evidence="1">
    <location>
        <begin position="47"/>
        <end position="76"/>
    </location>
</feature>
<evidence type="ECO:0000256" key="1">
    <source>
        <dbReference type="SAM" id="MobiDB-lite"/>
    </source>
</evidence>
<name>A0A7U3UT86_9ACTN</name>
<dbReference type="RefSeq" id="WP_202234524.1">
    <property type="nucleotide sequence ID" value="NZ_AP018365.1"/>
</dbReference>
<reference evidence="2 3" key="1">
    <citation type="journal article" date="2010" name="J. Bacteriol.">
        <title>Biochemical characterization of a novel indole prenyltransferase from Streptomyces sp. SN-593.</title>
        <authorList>
            <person name="Takahashi S."/>
            <person name="Takagi H."/>
            <person name="Toyoda A."/>
            <person name="Uramoto M."/>
            <person name="Nogawa T."/>
            <person name="Ueki M."/>
            <person name="Sakaki Y."/>
            <person name="Osada H."/>
        </authorList>
    </citation>
    <scope>NUCLEOTIDE SEQUENCE [LARGE SCALE GENOMIC DNA]</scope>
    <source>
        <strain evidence="2 3">SN-593</strain>
    </source>
</reference>
<organism evidence="2 3">
    <name type="scientific">Actinacidiphila reveromycinica</name>
    <dbReference type="NCBI Taxonomy" id="659352"/>
    <lineage>
        <taxon>Bacteria</taxon>
        <taxon>Bacillati</taxon>
        <taxon>Actinomycetota</taxon>
        <taxon>Actinomycetes</taxon>
        <taxon>Kitasatosporales</taxon>
        <taxon>Streptomycetaceae</taxon>
        <taxon>Actinacidiphila</taxon>
    </lineage>
</organism>
<dbReference type="AlphaFoldDB" id="A0A7U3UT86"/>
<evidence type="ECO:0000313" key="2">
    <source>
        <dbReference type="EMBL" id="BBA98362.1"/>
    </source>
</evidence>
<dbReference type="KEGG" id="arev:RVR_4515"/>
<sequence>MRYYVNDNGGWLTVSGDLGPFGTVPDGYREVTEEEYNQAAGTVVLELPKDPPADDEPGDGGQAVAEPAKAKRAKSK</sequence>
<protein>
    <submittedName>
        <fullName evidence="2">Uncharacterized protein</fullName>
    </submittedName>
</protein>
<dbReference type="Proteomes" id="UP000595703">
    <property type="component" value="Chromosome"/>
</dbReference>